<evidence type="ECO:0000256" key="6">
    <source>
        <dbReference type="ARBA" id="ARBA00023157"/>
    </source>
</evidence>
<feature type="active site" description="Cysteine sulfenic acid (-SOH) intermediate; for peroxidase activity" evidence="11">
    <location>
        <position position="49"/>
    </location>
</feature>
<dbReference type="PANTHER" id="PTHR10681">
    <property type="entry name" value="THIOREDOXIN PEROXIDASE"/>
    <property type="match status" value="1"/>
</dbReference>
<dbReference type="PIRSF" id="PIRSF000239">
    <property type="entry name" value="AHPC"/>
    <property type="match status" value="1"/>
</dbReference>
<proteinExistence type="inferred from homology"/>
<name>A0A2W6MRW7_9HELI</name>
<dbReference type="SUPFAM" id="SSF52833">
    <property type="entry name" value="Thioredoxin-like"/>
    <property type="match status" value="1"/>
</dbReference>
<feature type="domain" description="Thioredoxin" evidence="12">
    <location>
        <begin position="1"/>
        <end position="161"/>
    </location>
</feature>
<dbReference type="PANTHER" id="PTHR10681:SF128">
    <property type="entry name" value="THIOREDOXIN-DEPENDENT PEROXIDE REDUCTASE, MITOCHONDRIAL"/>
    <property type="match status" value="1"/>
</dbReference>
<dbReference type="Proteomes" id="UP000249746">
    <property type="component" value="Unassembled WGS sequence"/>
</dbReference>
<comment type="similarity">
    <text evidence="2">Belongs to the peroxiredoxin family. AhpC/Prx1 subfamily.</text>
</comment>
<organism evidence="13 14">
    <name type="scientific">Helicobacter valdiviensis</name>
    <dbReference type="NCBI Taxonomy" id="1458358"/>
    <lineage>
        <taxon>Bacteria</taxon>
        <taxon>Pseudomonadati</taxon>
        <taxon>Campylobacterota</taxon>
        <taxon>Epsilonproteobacteria</taxon>
        <taxon>Campylobacterales</taxon>
        <taxon>Helicobacteraceae</taxon>
        <taxon>Helicobacter</taxon>
    </lineage>
</organism>
<dbReference type="GO" id="GO:0005829">
    <property type="term" value="C:cytosol"/>
    <property type="evidence" value="ECO:0007669"/>
    <property type="project" value="TreeGrafter"/>
</dbReference>
<evidence type="ECO:0000313" key="14">
    <source>
        <dbReference type="Proteomes" id="UP000249746"/>
    </source>
</evidence>
<dbReference type="Pfam" id="PF10417">
    <property type="entry name" value="1-cysPrx_C"/>
    <property type="match status" value="1"/>
</dbReference>
<comment type="subcellular location">
    <subcellularLocation>
        <location evidence="1">Cytoplasm</location>
    </subcellularLocation>
</comment>
<protein>
    <recommendedName>
        <fullName evidence="10">26 kDa antigen</fullName>
    </recommendedName>
    <alternativeName>
        <fullName evidence="8">Thioredoxin peroxidase</fullName>
    </alternativeName>
</protein>
<dbReference type="Gene3D" id="3.40.30.10">
    <property type="entry name" value="Glutaredoxin"/>
    <property type="match status" value="1"/>
</dbReference>
<dbReference type="FunFam" id="3.40.30.10:FF:000002">
    <property type="entry name" value="Alkyl hydroperoxide reductase C"/>
    <property type="match status" value="1"/>
</dbReference>
<dbReference type="Pfam" id="PF00578">
    <property type="entry name" value="AhpC-TSA"/>
    <property type="match status" value="1"/>
</dbReference>
<dbReference type="PROSITE" id="PS51352">
    <property type="entry name" value="THIOREDOXIN_2"/>
    <property type="match status" value="1"/>
</dbReference>
<evidence type="ECO:0000313" key="13">
    <source>
        <dbReference type="EMBL" id="PZT47295.1"/>
    </source>
</evidence>
<dbReference type="InterPro" id="IPR036249">
    <property type="entry name" value="Thioredoxin-like_sf"/>
</dbReference>
<dbReference type="InterPro" id="IPR013766">
    <property type="entry name" value="Thioredoxin_domain"/>
</dbReference>
<evidence type="ECO:0000256" key="9">
    <source>
        <dbReference type="ARBA" id="ARBA00037420"/>
    </source>
</evidence>
<evidence type="ECO:0000256" key="2">
    <source>
        <dbReference type="ARBA" id="ARBA00009796"/>
    </source>
</evidence>
<dbReference type="InterPro" id="IPR050217">
    <property type="entry name" value="Peroxiredoxin"/>
</dbReference>
<dbReference type="GO" id="GO:0006979">
    <property type="term" value="P:response to oxidative stress"/>
    <property type="evidence" value="ECO:0007669"/>
    <property type="project" value="TreeGrafter"/>
</dbReference>
<evidence type="ECO:0000256" key="1">
    <source>
        <dbReference type="ARBA" id="ARBA00004496"/>
    </source>
</evidence>
<keyword evidence="14" id="KW-1185">Reference proteome</keyword>
<evidence type="ECO:0000256" key="4">
    <source>
        <dbReference type="ARBA" id="ARBA00022559"/>
    </source>
</evidence>
<dbReference type="RefSeq" id="WP_111230618.1">
    <property type="nucleotide sequence ID" value="NZ_NBIU01000046.1"/>
</dbReference>
<comment type="caution">
    <text evidence="13">The sequence shown here is derived from an EMBL/GenBank/DDBJ whole genome shotgun (WGS) entry which is preliminary data.</text>
</comment>
<keyword evidence="4 13" id="KW-0575">Peroxidase</keyword>
<evidence type="ECO:0000256" key="3">
    <source>
        <dbReference type="ARBA" id="ARBA00022490"/>
    </source>
</evidence>
<dbReference type="AlphaFoldDB" id="A0A2W6MRW7"/>
<dbReference type="OrthoDB" id="9812811at2"/>
<keyword evidence="7" id="KW-0676">Redox-active center</keyword>
<evidence type="ECO:0000259" key="12">
    <source>
        <dbReference type="PROSITE" id="PS51352"/>
    </source>
</evidence>
<keyword evidence="5" id="KW-0560">Oxidoreductase</keyword>
<evidence type="ECO:0000256" key="5">
    <source>
        <dbReference type="ARBA" id="ARBA00023002"/>
    </source>
</evidence>
<dbReference type="GO" id="GO:0033554">
    <property type="term" value="P:cellular response to stress"/>
    <property type="evidence" value="ECO:0007669"/>
    <property type="project" value="TreeGrafter"/>
</dbReference>
<dbReference type="InterPro" id="IPR019479">
    <property type="entry name" value="Peroxiredoxin_C"/>
</dbReference>
<gene>
    <name evidence="13" type="ORF">B6S12_09795</name>
</gene>
<comment type="function">
    <text evidence="9">Thiol-specific peroxidase that catalyzes the reduction of hydrogen peroxide and organic hydroperoxides to water and alcohols, respectively. Plays a role in cell protection against oxidative stress by detoxifying peroxides.</text>
</comment>
<keyword evidence="3" id="KW-0963">Cytoplasm</keyword>
<reference evidence="13 14" key="1">
    <citation type="submission" date="2017-03" db="EMBL/GenBank/DDBJ databases">
        <title>Genomic and clinical evidence uncovers the enterohepatic species Helicobacter valdiviensis as a potential human intestinal pathogen.</title>
        <authorList>
            <person name="Fresia P."/>
            <person name="Jara R."/>
            <person name="Sierra R."/>
            <person name="Ferres I."/>
            <person name="Greif G."/>
            <person name="Iraola G."/>
            <person name="Collado L."/>
        </authorList>
    </citation>
    <scope>NUCLEOTIDE SEQUENCE [LARGE SCALE GENOMIC DNA]</scope>
    <source>
        <strain evidence="13 14">WBE14</strain>
    </source>
</reference>
<dbReference type="GO" id="GO:0045454">
    <property type="term" value="P:cell redox homeostasis"/>
    <property type="evidence" value="ECO:0007669"/>
    <property type="project" value="TreeGrafter"/>
</dbReference>
<sequence>MLVTKKAPDFKAPAVLADNQIVDNFELSKNLGKNGAVVFFWPKDFTFVCPSEIIAMDHRVKDFAEKGFSVIGVSIDSDVVHFAWKNTPVKEGGIGNVQFPMVSDITKQISRDYEVLIDEAVALRGSFLIDKNQVVRHAVINDLPLGRNMDEMLRMCDALTFFEAHGEVCPAGWNKGDKGMKADAKGVAEYLAENADKL</sequence>
<dbReference type="EMBL" id="NBIU01000046">
    <property type="protein sequence ID" value="PZT47295.1"/>
    <property type="molecule type" value="Genomic_DNA"/>
</dbReference>
<keyword evidence="6" id="KW-1015">Disulfide bond</keyword>
<dbReference type="GO" id="GO:0042744">
    <property type="term" value="P:hydrogen peroxide catabolic process"/>
    <property type="evidence" value="ECO:0007669"/>
    <property type="project" value="TreeGrafter"/>
</dbReference>
<dbReference type="InterPro" id="IPR000866">
    <property type="entry name" value="AhpC/TSA"/>
</dbReference>
<dbReference type="InterPro" id="IPR024706">
    <property type="entry name" value="Peroxiredoxin_AhpC-typ"/>
</dbReference>
<evidence type="ECO:0000256" key="11">
    <source>
        <dbReference type="PIRSR" id="PIRSR000239-1"/>
    </source>
</evidence>
<evidence type="ECO:0000256" key="7">
    <source>
        <dbReference type="ARBA" id="ARBA00023284"/>
    </source>
</evidence>
<dbReference type="GO" id="GO:0008379">
    <property type="term" value="F:thioredoxin peroxidase activity"/>
    <property type="evidence" value="ECO:0007669"/>
    <property type="project" value="TreeGrafter"/>
</dbReference>
<evidence type="ECO:0000256" key="8">
    <source>
        <dbReference type="ARBA" id="ARBA00032824"/>
    </source>
</evidence>
<accession>A0A2W6MRW7</accession>
<evidence type="ECO:0000256" key="10">
    <source>
        <dbReference type="ARBA" id="ARBA00081776"/>
    </source>
</evidence>
<dbReference type="CDD" id="cd03015">
    <property type="entry name" value="PRX_Typ2cys"/>
    <property type="match status" value="1"/>
</dbReference>